<dbReference type="EMBL" id="HBGQ01065016">
    <property type="protein sequence ID" value="CAD9472846.1"/>
    <property type="molecule type" value="Transcribed_RNA"/>
</dbReference>
<accession>A0A7S2GVI2</accession>
<name>A0A7S2GVI2_9DINO</name>
<sequence>MPHPDSKPARRGGALEMAATAAGEKELQAQELLKSGNIRQAIEKYAECLSDVLMALDSCSSGHERYRDLKDAKAGIESNIASLRSFLPYEYFIEAGKGGGGRPGRRDSR</sequence>
<proteinExistence type="predicted"/>
<evidence type="ECO:0008006" key="2">
    <source>
        <dbReference type="Google" id="ProtNLM"/>
    </source>
</evidence>
<protein>
    <recommendedName>
        <fullName evidence="2">MIT domain-containing protein</fullName>
    </recommendedName>
</protein>
<dbReference type="AlphaFoldDB" id="A0A7S2GVI2"/>
<organism evidence="1">
    <name type="scientific">Alexandrium andersonii</name>
    <dbReference type="NCBI Taxonomy" id="327968"/>
    <lineage>
        <taxon>Eukaryota</taxon>
        <taxon>Sar</taxon>
        <taxon>Alveolata</taxon>
        <taxon>Dinophyceae</taxon>
        <taxon>Gonyaulacales</taxon>
        <taxon>Pyrocystaceae</taxon>
        <taxon>Alexandrium</taxon>
    </lineage>
</organism>
<gene>
    <name evidence="1" type="ORF">AAND1436_LOCUS31388</name>
</gene>
<evidence type="ECO:0000313" key="1">
    <source>
        <dbReference type="EMBL" id="CAD9472846.1"/>
    </source>
</evidence>
<reference evidence="1" key="1">
    <citation type="submission" date="2021-01" db="EMBL/GenBank/DDBJ databases">
        <authorList>
            <person name="Corre E."/>
            <person name="Pelletier E."/>
            <person name="Niang G."/>
            <person name="Scheremetjew M."/>
            <person name="Finn R."/>
            <person name="Kale V."/>
            <person name="Holt S."/>
            <person name="Cochrane G."/>
            <person name="Meng A."/>
            <person name="Brown T."/>
            <person name="Cohen L."/>
        </authorList>
    </citation>
    <scope>NUCLEOTIDE SEQUENCE</scope>
    <source>
        <strain evidence="1">CCMP2222</strain>
    </source>
</reference>